<dbReference type="Pfam" id="PF15654">
    <property type="entry name" value="Tox-WTIP"/>
    <property type="match status" value="1"/>
</dbReference>
<feature type="domain" description="Carbohydrate-binding module family 96" evidence="7">
    <location>
        <begin position="116"/>
        <end position="268"/>
    </location>
</feature>
<comment type="caution">
    <text evidence="8">The sequence shown here is derived from an EMBL/GenBank/DDBJ whole genome shotgun (WGS) entry which is preliminary data.</text>
</comment>
<dbReference type="RefSeq" id="WP_168980717.1">
    <property type="nucleotide sequence ID" value="NZ_JABAGD010000001.1"/>
</dbReference>
<evidence type="ECO:0000313" key="9">
    <source>
        <dbReference type="Proteomes" id="UP000587880"/>
    </source>
</evidence>
<dbReference type="Proteomes" id="UP000587880">
    <property type="component" value="Unassembled WGS sequence"/>
</dbReference>
<dbReference type="Gene3D" id="2.60.120.260">
    <property type="entry name" value="Galactose-binding domain-like"/>
    <property type="match status" value="2"/>
</dbReference>
<dbReference type="Pfam" id="PF20148">
    <property type="entry name" value="DUF6531"/>
    <property type="match status" value="1"/>
</dbReference>
<evidence type="ECO:0000259" key="7">
    <source>
        <dbReference type="Pfam" id="PF24517"/>
    </source>
</evidence>
<evidence type="ECO:0000256" key="3">
    <source>
        <dbReference type="ARBA" id="ARBA00022729"/>
    </source>
</evidence>
<reference evidence="8 9" key="1">
    <citation type="submission" date="2020-04" db="EMBL/GenBank/DDBJ databases">
        <authorList>
            <person name="Hitch T.C.A."/>
            <person name="Wylensek D."/>
            <person name="Clavel T."/>
        </authorList>
    </citation>
    <scope>NUCLEOTIDE SEQUENCE [LARGE SCALE GENOMIC DNA]</scope>
    <source>
        <strain evidence="8 9">WB01_NA02</strain>
    </source>
</reference>
<organism evidence="8 9">
    <name type="scientific">Clostridium beijerinckii</name>
    <name type="common">Clostridium MP</name>
    <dbReference type="NCBI Taxonomy" id="1520"/>
    <lineage>
        <taxon>Bacteria</taxon>
        <taxon>Bacillati</taxon>
        <taxon>Bacillota</taxon>
        <taxon>Clostridia</taxon>
        <taxon>Eubacteriales</taxon>
        <taxon>Clostridiaceae</taxon>
        <taxon>Clostridium</taxon>
    </lineage>
</organism>
<dbReference type="InterPro" id="IPR013320">
    <property type="entry name" value="ConA-like_dom_sf"/>
</dbReference>
<dbReference type="Pfam" id="PF13385">
    <property type="entry name" value="Laminin_G_3"/>
    <property type="match status" value="1"/>
</dbReference>
<evidence type="ECO:0000256" key="4">
    <source>
        <dbReference type="SAM" id="MobiDB-lite"/>
    </source>
</evidence>
<feature type="compositionally biased region" description="Basic and acidic residues" evidence="4">
    <location>
        <begin position="1953"/>
        <end position="1964"/>
    </location>
</feature>
<dbReference type="PANTHER" id="PTHR32305:SF17">
    <property type="entry name" value="TRNA NUCLEASE WAPA"/>
    <property type="match status" value="1"/>
</dbReference>
<feature type="region of interest" description="Disordered" evidence="4">
    <location>
        <begin position="1930"/>
        <end position="1977"/>
    </location>
</feature>
<evidence type="ECO:0000256" key="1">
    <source>
        <dbReference type="ARBA" id="ARBA00004613"/>
    </source>
</evidence>
<comment type="subcellular location">
    <subcellularLocation>
        <location evidence="1">Secreted</location>
    </subcellularLocation>
</comment>
<evidence type="ECO:0000259" key="6">
    <source>
        <dbReference type="Pfam" id="PF20148"/>
    </source>
</evidence>
<dbReference type="GO" id="GO:0005576">
    <property type="term" value="C:extracellular region"/>
    <property type="evidence" value="ECO:0007669"/>
    <property type="project" value="UniProtKB-SubCell"/>
</dbReference>
<dbReference type="InterPro" id="IPR022385">
    <property type="entry name" value="Rhs_assc_core"/>
</dbReference>
<dbReference type="InterPro" id="IPR050708">
    <property type="entry name" value="T6SS_VgrG/RHS"/>
</dbReference>
<dbReference type="InterPro" id="IPR031325">
    <property type="entry name" value="RHS_repeat"/>
</dbReference>
<dbReference type="Gene3D" id="2.180.10.10">
    <property type="entry name" value="RHS repeat-associated core"/>
    <property type="match status" value="2"/>
</dbReference>
<feature type="compositionally biased region" description="Basic and acidic residues" evidence="4">
    <location>
        <begin position="1930"/>
        <end position="1945"/>
    </location>
</feature>
<dbReference type="InterPro" id="IPR008979">
    <property type="entry name" value="Galactose-bd-like_sf"/>
</dbReference>
<protein>
    <submittedName>
        <fullName evidence="8">DNRLRE domain-containing protein</fullName>
    </submittedName>
</protein>
<gene>
    <name evidence="8" type="ORF">HF849_00170</name>
</gene>
<dbReference type="Pfam" id="PF24517">
    <property type="entry name" value="CBM96"/>
    <property type="match status" value="1"/>
</dbReference>
<dbReference type="InterPro" id="IPR045351">
    <property type="entry name" value="DUF6531"/>
</dbReference>
<feature type="domain" description="Tox-WTIP" evidence="5">
    <location>
        <begin position="1973"/>
        <end position="2039"/>
    </location>
</feature>
<dbReference type="SUPFAM" id="SSF49899">
    <property type="entry name" value="Concanavalin A-like lectins/glucanases"/>
    <property type="match status" value="1"/>
</dbReference>
<dbReference type="Gene3D" id="2.60.120.200">
    <property type="match status" value="1"/>
</dbReference>
<evidence type="ECO:0000259" key="5">
    <source>
        <dbReference type="Pfam" id="PF15654"/>
    </source>
</evidence>
<dbReference type="Pfam" id="PF05593">
    <property type="entry name" value="RHS_repeat"/>
    <property type="match status" value="1"/>
</dbReference>
<keyword evidence="2" id="KW-0964">Secreted</keyword>
<evidence type="ECO:0000313" key="8">
    <source>
        <dbReference type="EMBL" id="NMF03168.1"/>
    </source>
</evidence>
<evidence type="ECO:0000256" key="2">
    <source>
        <dbReference type="ARBA" id="ARBA00022525"/>
    </source>
</evidence>
<dbReference type="EMBL" id="JABAGD010000001">
    <property type="protein sequence ID" value="NMF03168.1"/>
    <property type="molecule type" value="Genomic_DNA"/>
</dbReference>
<feature type="domain" description="DUF6531" evidence="6">
    <location>
        <begin position="307"/>
        <end position="384"/>
    </location>
</feature>
<dbReference type="InterPro" id="IPR028898">
    <property type="entry name" value="Tox-WTIP_dom"/>
</dbReference>
<dbReference type="InterPro" id="IPR055372">
    <property type="entry name" value="CBM96"/>
</dbReference>
<name>A0A7X9XMG7_CLOBE</name>
<sequence length="2039" mass="229102">MDYLIKGNKVKENIVINEKLENPEFKFNLKVKNLIPKLDENNVITFYDEKDNNKAVYTINAPYMYDANLEHSNNIKVSLNQTKEGYELVLIPDKEWLNSATVQYPVTIDPSVDTSQDVKNVRDTFVSSAYPNNNYQQAQLLEVGYGSATKRTWTYMKFDDLPKLSSSDMIIGVDLWAVLNKAPSSETQVNVHRVTGSWDSSTITWNNAPDIDNTVEDYQTLDSSSKDWIKWDITNIAKEWYNSGNNGLVLKTENEYAGYTEFLSSDIDNDYKEYRPVASFHYVSNSGLENYWTYHSTSAGRAGTAYVNDYNGNLVYVHEDLSMNGNLMPVQINHVYNSNEPKTWDQKRGWMGAGWTLNIYQRIENDTNSKKLIYIDGDGTKHYFSYTDINNVSNVSDELNLGYTISRESPDAYTLKDKNYNTIKFYFSDGSLNYFADKNGNKLTAQYTQASNGAWTITGMVDGAGRITQLRYTNGVLEKIIDPAGRITSFGYESPRYEQLKTITYPDGNYTDFGYDSNNNLSTVTNNADGTRNQFWYTDKAPYRVNWIRNTTKDDIRSEDLSINYGNNRTDFTDVQGRTETYLFDDRGKTTVIKDSNDNAQYYRYSDKTNETKIGTQSKTQKTIVNYLLDHNAEYNNGWTSNNSGAAGYTTEEKYIGQQALKISSAVDNQSYYNGQYVSLARGKTYTFSSYVKTKNIAAAQNGGAGFEIQYMDSNQKWQTAPGKINLTGTKEWDRYEFTFTIPNDAYSPANNLVNAWAAVEINNAKGTAYFDGMQIEEGNIANRYNLVENGDFRSWDSSTWNALYWNKESGNEGKDIDYVDYDTNKQNHPKTLDVDVPVNPLVYKLQGKSGNKKGIYQTLNISGKAGDSYVFGGWAKAESVPLTENSGRLFELSVGFEKADGTIDWVESSFNEDTSEWQYLSDAAVAKNDYKKIWVDACYYKNANTAYFDGIQLYKDEFGSSYTYDSKGNIISTESLAKQNSKFEYSDNDLVKQTDPKGSQFNYTYSTEGKHNLLSATSAENVVYSFEYDAKGNPKKSKVGDSTTFIDSYAEYTTSGNYTKSITDSSGNKVNYNYNETKGTLDSVTDPKGSTTSYQYDPNLDTLLNVKKTVDGKEISNSYTYEKDKIKTITHNGFNYNFGYDSLGNNTTVSVGNQNLITNTYGTYYNAADSRNYQTGLLKESKYGNGQVVKNDYDNSDRVISRIFNNQKFKYSYDANGNIGYHEDLVNQVNYRYSYDLSNRLTKVSDNKGNALNYSFDINNNLSAVKDTINSGGTKTYSTYYTYDKDNKPLSIMFSKGSDGNNLDASLLAHYTFDNGDATDSSGHGNNGIIHGKPTFVDSSKGKALKLSASPDSQWVEFNDFDVPDTFSVSLWLKPDSTADGQSFIGKHTYDGNNIFVMGYWDNGYEVNIGDAYYSSKGTGSKTTDYQHLVAVVKKVDDTKSKVTVYKNNKELWSQDINGVIGSTKGRGWALGQDWDGSSVTDLFKGEIDEVAIYNRDLTATEVGYLYSSKSTINNTYSPEIGRLKQRSINSGANSFVTKYNYMNSINGAGSTTTKISSIDNNGKGIAYTYDPNGNIESITENNKKIAYTYNEANELTREDNQVLNKTIAYDYDAGGNFKTKIEYPYTPDKTIPLPAPTNTVSYTYGDANWKDKLTNFNGKAITYDAIGNPLTYDGYTYSWEWGRRLASMTGNGKTISYKYNDSGIRTQKTVNNITTSYHLVGDKVTYEDNGTDKIYYTYDSSDNLVSINLNGVEYFYIRNAQNDIIGLFDKDGTQVASYSYDSWGKLISIKDGSGVDITNDTGSVGYKNPYRYRGYRYDTETGLYYLQSRYYNPEWGRFINSDAAIGSVGELLSHNLFAYCINNPVNMLDGDGNWPSWLDSITNAISSLVTTITSAISSVVTTVTTAAEAASSFVYSKMKDLGKGWSYRRDKGGSHTREKEHVHVQGGGKKYQQDVDGGRRTLENPPGLPHPPAKVRQRLKEKEGWDWDENAAKPTASKAIAIVGIGGGAYFAYRAARMIPSLAPPLWWTIPGNLAMP</sequence>
<dbReference type="PANTHER" id="PTHR32305">
    <property type="match status" value="1"/>
</dbReference>
<proteinExistence type="predicted"/>
<dbReference type="NCBIfam" id="TIGR03696">
    <property type="entry name" value="Rhs_assc_core"/>
    <property type="match status" value="1"/>
</dbReference>
<accession>A0A7X9XMG7</accession>
<keyword evidence="3" id="KW-0732">Signal</keyword>
<dbReference type="SUPFAM" id="SSF49785">
    <property type="entry name" value="Galactose-binding domain-like"/>
    <property type="match status" value="1"/>
</dbReference>
<dbReference type="NCBIfam" id="NF033679">
    <property type="entry name" value="DNRLRE_dom"/>
    <property type="match status" value="1"/>
</dbReference>